<dbReference type="Gene3D" id="1.20.5.1300">
    <property type="match status" value="1"/>
</dbReference>
<dbReference type="Gene3D" id="3.40.50.1980">
    <property type="entry name" value="Nitrogenase molybdenum iron protein domain"/>
    <property type="match status" value="2"/>
</dbReference>
<keyword evidence="7" id="KW-0862">Zinc</keyword>
<gene>
    <name evidence="12" type="primary">hisD</name>
    <name evidence="12" type="ORF">CTZ28_24300</name>
</gene>
<feature type="active site" description="Proton acceptor" evidence="10">
    <location>
        <position position="343"/>
    </location>
</feature>
<dbReference type="CDD" id="cd06572">
    <property type="entry name" value="Histidinol_dh"/>
    <property type="match status" value="1"/>
</dbReference>
<dbReference type="AlphaFoldDB" id="A0A3M0I585"/>
<dbReference type="PANTHER" id="PTHR21256:SF2">
    <property type="entry name" value="HISTIDINE BIOSYNTHESIS TRIFUNCTIONAL PROTEIN"/>
    <property type="match status" value="1"/>
</dbReference>
<keyword evidence="8 9" id="KW-0560">Oxidoreductase</keyword>
<keyword evidence="6" id="KW-0479">Metal-binding</keyword>
<comment type="pathway">
    <text evidence="3">Amino-acid biosynthesis; L-histidine biosynthesis; L-histidine from 5-phospho-alpha-D-ribose 1-diphosphate: step 9/9.</text>
</comment>
<evidence type="ECO:0000256" key="6">
    <source>
        <dbReference type="ARBA" id="ARBA00022723"/>
    </source>
</evidence>
<sequence length="446" mass="46976">MPETTTKVLRERGYWHELDAEARADLLTRGTAAIFDPSLREGVLEIIEDVRANGDAALLRALEKFDKCTLTAGQIKVTEAEFAAAREEVSDELLAAIRDSIAHVRRFNEQLTAHGDWSFETAPGLRVGEKVSPIASAGLFVPSGKGSYPSVLIQLAVPAVVAGVPEIAVIVPPVPGSGGKVDSAVLVAADELGIHQVFRANGPAGVAALAFGTETVPAVRKLCGPGSPPVTCAQIEVQRFGTAGVMLLGPSESLVLSDDSADPRLLAADLLNEAEHGPDSTSVLVTDSPELLAKVQVELAVQLEELPEPRRDYARTALGRNGGVVLTRDLAEAAEVANAFAPEHMQIVARDEQEVLDRVVDAGEILLGQHTTVSMANFVIGCPAALPTSGYAKVTSGVTANAFRKWTAVAKADRAALEATAQTVFAFCAHEGFPAHANSVRARLQN</sequence>
<evidence type="ECO:0000313" key="12">
    <source>
        <dbReference type="EMBL" id="RMB83468.1"/>
    </source>
</evidence>
<dbReference type="GO" id="GO:0004399">
    <property type="term" value="F:histidinol dehydrogenase activity"/>
    <property type="evidence" value="ECO:0007669"/>
    <property type="project" value="InterPro"/>
</dbReference>
<keyword evidence="13" id="KW-1185">Reference proteome</keyword>
<dbReference type="GO" id="GO:0000105">
    <property type="term" value="P:L-histidine biosynthetic process"/>
    <property type="evidence" value="ECO:0007669"/>
    <property type="project" value="UniProtKB-UniPathway"/>
</dbReference>
<evidence type="ECO:0000313" key="13">
    <source>
        <dbReference type="Proteomes" id="UP000270471"/>
    </source>
</evidence>
<evidence type="ECO:0000256" key="5">
    <source>
        <dbReference type="ARBA" id="ARBA00016531"/>
    </source>
</evidence>
<evidence type="ECO:0000256" key="10">
    <source>
        <dbReference type="PIRSR" id="PIRSR000099-1"/>
    </source>
</evidence>
<evidence type="ECO:0000256" key="2">
    <source>
        <dbReference type="ARBA" id="ARBA00003850"/>
    </source>
</evidence>
<evidence type="ECO:0000256" key="9">
    <source>
        <dbReference type="PIRNR" id="PIRNR000099"/>
    </source>
</evidence>
<dbReference type="OrthoDB" id="9805269at2"/>
<evidence type="ECO:0000256" key="11">
    <source>
        <dbReference type="RuleBase" id="RU004175"/>
    </source>
</evidence>
<dbReference type="SUPFAM" id="SSF53720">
    <property type="entry name" value="ALDH-like"/>
    <property type="match status" value="1"/>
</dbReference>
<dbReference type="Pfam" id="PF00815">
    <property type="entry name" value="Histidinol_dh"/>
    <property type="match status" value="1"/>
</dbReference>
<dbReference type="InterPro" id="IPR022695">
    <property type="entry name" value="Histidinol_DH_monofunct"/>
</dbReference>
<organism evidence="12 13">
    <name type="scientific">Streptomyces shenzhenensis</name>
    <dbReference type="NCBI Taxonomy" id="943815"/>
    <lineage>
        <taxon>Bacteria</taxon>
        <taxon>Bacillati</taxon>
        <taxon>Actinomycetota</taxon>
        <taxon>Actinomycetes</taxon>
        <taxon>Kitasatosporales</taxon>
        <taxon>Streptomycetaceae</taxon>
        <taxon>Streptomyces</taxon>
    </lineage>
</organism>
<dbReference type="PANTHER" id="PTHR21256">
    <property type="entry name" value="HISTIDINOL DEHYDROGENASE HDH"/>
    <property type="match status" value="1"/>
</dbReference>
<dbReference type="RefSeq" id="WP_121891823.1">
    <property type="nucleotide sequence ID" value="NZ_PENI01000016.1"/>
</dbReference>
<dbReference type="InterPro" id="IPR016161">
    <property type="entry name" value="Ald_DH/histidinol_DH"/>
</dbReference>
<dbReference type="GO" id="GO:0046872">
    <property type="term" value="F:metal ion binding"/>
    <property type="evidence" value="ECO:0007669"/>
    <property type="project" value="UniProtKB-KW"/>
</dbReference>
<dbReference type="EMBL" id="PENI01000016">
    <property type="protein sequence ID" value="RMB83468.1"/>
    <property type="molecule type" value="Genomic_DNA"/>
</dbReference>
<comment type="function">
    <text evidence="2">Catalyzes the sequential NAD-dependent oxidations of L-histidinol to L-histidinaldehyde and then to L-histidine.</text>
</comment>
<dbReference type="PIRSF" id="PIRSF000099">
    <property type="entry name" value="Histidinol_dh"/>
    <property type="match status" value="1"/>
</dbReference>
<evidence type="ECO:0000256" key="8">
    <source>
        <dbReference type="ARBA" id="ARBA00023002"/>
    </source>
</evidence>
<dbReference type="FunFam" id="3.40.50.1980:FF:000001">
    <property type="entry name" value="Histidinol dehydrogenase"/>
    <property type="match status" value="1"/>
</dbReference>
<dbReference type="Proteomes" id="UP000270471">
    <property type="component" value="Unassembled WGS sequence"/>
</dbReference>
<reference evidence="12 13" key="1">
    <citation type="submission" date="2017-11" db="EMBL/GenBank/DDBJ databases">
        <title>Draft genome of actinobacteria isolated from guarana (Paullinia cupana (Mart.) Ducke.</title>
        <authorList>
            <person name="Siqueira K.A."/>
            <person name="Liotti R.G."/>
            <person name="Mendes T.A.O."/>
            <person name="Soares M.A."/>
        </authorList>
    </citation>
    <scope>NUCLEOTIDE SEQUENCE [LARGE SCALE GENOMIC DNA]</scope>
    <source>
        <strain evidence="12 13">193</strain>
    </source>
</reference>
<dbReference type="GO" id="GO:0005737">
    <property type="term" value="C:cytoplasm"/>
    <property type="evidence" value="ECO:0007669"/>
    <property type="project" value="TreeGrafter"/>
</dbReference>
<dbReference type="InterPro" id="IPR012131">
    <property type="entry name" value="Hstdl_DH"/>
</dbReference>
<evidence type="ECO:0000256" key="1">
    <source>
        <dbReference type="ARBA" id="ARBA00001947"/>
    </source>
</evidence>
<protein>
    <recommendedName>
        <fullName evidence="5">Histidinol dehydrogenase</fullName>
    </recommendedName>
</protein>
<comment type="similarity">
    <text evidence="4 9 11">Belongs to the histidinol dehydrogenase family.</text>
</comment>
<name>A0A3M0I585_9ACTN</name>
<dbReference type="NCBIfam" id="TIGR00069">
    <property type="entry name" value="hisD"/>
    <property type="match status" value="1"/>
</dbReference>
<comment type="caution">
    <text evidence="12">The sequence shown here is derived from an EMBL/GenBank/DDBJ whole genome shotgun (WGS) entry which is preliminary data.</text>
</comment>
<evidence type="ECO:0000256" key="3">
    <source>
        <dbReference type="ARBA" id="ARBA00004940"/>
    </source>
</evidence>
<dbReference type="UniPathway" id="UPA00031">
    <property type="reaction ID" value="UER00014"/>
</dbReference>
<comment type="cofactor">
    <cofactor evidence="1">
        <name>Zn(2+)</name>
        <dbReference type="ChEBI" id="CHEBI:29105"/>
    </cofactor>
</comment>
<evidence type="ECO:0000256" key="7">
    <source>
        <dbReference type="ARBA" id="ARBA00022833"/>
    </source>
</evidence>
<accession>A0A3M0I585</accession>
<evidence type="ECO:0000256" key="4">
    <source>
        <dbReference type="ARBA" id="ARBA00010178"/>
    </source>
</evidence>
<dbReference type="PRINTS" id="PR00083">
    <property type="entry name" value="HOLDHDRGNASE"/>
</dbReference>
<dbReference type="GO" id="GO:0051287">
    <property type="term" value="F:NAD binding"/>
    <property type="evidence" value="ECO:0007669"/>
    <property type="project" value="InterPro"/>
</dbReference>
<proteinExistence type="inferred from homology"/>
<feature type="active site" description="Proton acceptor" evidence="10">
    <location>
        <position position="344"/>
    </location>
</feature>